<dbReference type="EMBL" id="JAESWA010000023">
    <property type="protein sequence ID" value="MBL4933174.1"/>
    <property type="molecule type" value="Genomic_DNA"/>
</dbReference>
<evidence type="ECO:0000313" key="2">
    <source>
        <dbReference type="Proteomes" id="UP000623681"/>
    </source>
</evidence>
<reference evidence="1" key="1">
    <citation type="submission" date="2021-01" db="EMBL/GenBank/DDBJ databases">
        <title>Genome public.</title>
        <authorList>
            <person name="Liu C."/>
            <person name="Sun Q."/>
        </authorList>
    </citation>
    <scope>NUCLEOTIDE SEQUENCE</scope>
    <source>
        <strain evidence="1">YIM B02565</strain>
    </source>
</reference>
<dbReference type="SUPFAM" id="SSF116922">
    <property type="entry name" value="YugE-like"/>
    <property type="match status" value="1"/>
</dbReference>
<comment type="caution">
    <text evidence="1">The sequence shown here is derived from an EMBL/GenBank/DDBJ whole genome shotgun (WGS) entry which is preliminary data.</text>
</comment>
<dbReference type="RefSeq" id="WP_202768546.1">
    <property type="nucleotide sequence ID" value="NZ_JAESWA010000023.1"/>
</dbReference>
<dbReference type="InterPro" id="IPR023162">
    <property type="entry name" value="Apc36109-like_dom_sf"/>
</dbReference>
<evidence type="ECO:0000313" key="1">
    <source>
        <dbReference type="EMBL" id="MBL4933174.1"/>
    </source>
</evidence>
<protein>
    <submittedName>
        <fullName evidence="1">Uncharacterized protein</fullName>
    </submittedName>
</protein>
<dbReference type="AlphaFoldDB" id="A0A937FG44"/>
<name>A0A937FG44_9CLOT</name>
<gene>
    <name evidence="1" type="ORF">JK634_15275</name>
</gene>
<keyword evidence="2" id="KW-1185">Reference proteome</keyword>
<sequence>MKYKYIKKVSKLLYKYDLMDLVELTGLEDEYDLEAELILKKCRIDSIYNAERDIEKIFKDCFFSSTKLDEEKLEALSIEVIKTIKEINKNK</sequence>
<dbReference type="Proteomes" id="UP000623681">
    <property type="component" value="Unassembled WGS sequence"/>
</dbReference>
<organism evidence="1 2">
    <name type="scientific">Clostridium paridis</name>
    <dbReference type="NCBI Taxonomy" id="2803863"/>
    <lineage>
        <taxon>Bacteria</taxon>
        <taxon>Bacillati</taxon>
        <taxon>Bacillota</taxon>
        <taxon>Clostridia</taxon>
        <taxon>Eubacteriales</taxon>
        <taxon>Clostridiaceae</taxon>
        <taxon>Clostridium</taxon>
    </lineage>
</organism>
<proteinExistence type="predicted"/>
<accession>A0A937FG44</accession>